<evidence type="ECO:0000259" key="2">
    <source>
        <dbReference type="Pfam" id="PF18199"/>
    </source>
</evidence>
<organism evidence="3 4">
    <name type="scientific">Trichogramma brassicae</name>
    <dbReference type="NCBI Taxonomy" id="86971"/>
    <lineage>
        <taxon>Eukaryota</taxon>
        <taxon>Metazoa</taxon>
        <taxon>Ecdysozoa</taxon>
        <taxon>Arthropoda</taxon>
        <taxon>Hexapoda</taxon>
        <taxon>Insecta</taxon>
        <taxon>Pterygota</taxon>
        <taxon>Neoptera</taxon>
        <taxon>Endopterygota</taxon>
        <taxon>Hymenoptera</taxon>
        <taxon>Apocrita</taxon>
        <taxon>Proctotrupomorpha</taxon>
        <taxon>Chalcidoidea</taxon>
        <taxon>Trichogrammatidae</taxon>
        <taxon>Trichogramma</taxon>
    </lineage>
</organism>
<feature type="region of interest" description="Disordered" evidence="1">
    <location>
        <begin position="1"/>
        <end position="26"/>
    </location>
</feature>
<dbReference type="Pfam" id="PF18199">
    <property type="entry name" value="Dynein_C"/>
    <property type="match status" value="1"/>
</dbReference>
<evidence type="ECO:0000313" key="3">
    <source>
        <dbReference type="EMBL" id="CAB0033697.1"/>
    </source>
</evidence>
<evidence type="ECO:0000256" key="1">
    <source>
        <dbReference type="SAM" id="MobiDB-lite"/>
    </source>
</evidence>
<proteinExistence type="predicted"/>
<dbReference type="PANTHER" id="PTHR45703">
    <property type="entry name" value="DYNEIN HEAVY CHAIN"/>
    <property type="match status" value="1"/>
</dbReference>
<dbReference type="InterPro" id="IPR026983">
    <property type="entry name" value="DHC"/>
</dbReference>
<dbReference type="Proteomes" id="UP000479190">
    <property type="component" value="Unassembled WGS sequence"/>
</dbReference>
<feature type="compositionally biased region" description="Polar residues" evidence="1">
    <location>
        <begin position="318"/>
        <end position="329"/>
    </location>
</feature>
<dbReference type="GO" id="GO:0045505">
    <property type="term" value="F:dynein intermediate chain binding"/>
    <property type="evidence" value="ECO:0007669"/>
    <property type="project" value="InterPro"/>
</dbReference>
<dbReference type="GO" id="GO:0007018">
    <property type="term" value="P:microtubule-based movement"/>
    <property type="evidence" value="ECO:0007669"/>
    <property type="project" value="InterPro"/>
</dbReference>
<dbReference type="PANTHER" id="PTHR45703:SF36">
    <property type="entry name" value="DYNEIN HEAVY CHAIN, CYTOPLASMIC"/>
    <property type="match status" value="1"/>
</dbReference>
<accession>A0A6H5I6Y6</accession>
<dbReference type="GO" id="GO:0051959">
    <property type="term" value="F:dynein light intermediate chain binding"/>
    <property type="evidence" value="ECO:0007669"/>
    <property type="project" value="InterPro"/>
</dbReference>
<gene>
    <name evidence="3" type="ORF">TBRA_LOCUS5595</name>
</gene>
<dbReference type="OrthoDB" id="447173at2759"/>
<sequence length="329" mass="36645">MKQNTKTKRSGGNNRAGESSSSSSSLAKTIKDLVAAVDQQLQQQRVQSSRHDKRGAAATNDPLSCFFSDEIDTARRLLQLVRADLETLRAARDDLTTTPKSWFTAWPAGPKDTLAFVNQLISRYRSLVSLVGSSGGNRLPDKVELAWFSRPDAFLSILKQFTARELSVAPENLRLRARWTDNDNESQEEDTTTGTWKRAVQLDGLLLTGARIEAGVLEEVTASASSSLLVQNCSIAFVAVKDNGSAESRDDYDPWSDDDRELGNDLNALQVPVYTDAFKSRLVVSLPVPYIKDQKDIWHQRDHHSSTPRLKRYKRLNAGSSEPNSSYRE</sequence>
<dbReference type="Gene3D" id="1.20.1270.280">
    <property type="match status" value="1"/>
</dbReference>
<reference evidence="3 4" key="1">
    <citation type="submission" date="2020-02" db="EMBL/GenBank/DDBJ databases">
        <authorList>
            <person name="Ferguson B K."/>
        </authorList>
    </citation>
    <scope>NUCLEOTIDE SEQUENCE [LARGE SCALE GENOMIC DNA]</scope>
</reference>
<name>A0A6H5I6Y6_9HYME</name>
<keyword evidence="4" id="KW-1185">Reference proteome</keyword>
<dbReference type="Gene3D" id="3.10.490.20">
    <property type="match status" value="1"/>
</dbReference>
<dbReference type="EMBL" id="CADCXV010000718">
    <property type="protein sequence ID" value="CAB0033697.1"/>
    <property type="molecule type" value="Genomic_DNA"/>
</dbReference>
<feature type="domain" description="Dynein heavy chain C-terminal" evidence="2">
    <location>
        <begin position="14"/>
        <end position="279"/>
    </location>
</feature>
<protein>
    <recommendedName>
        <fullName evidence="2">Dynein heavy chain C-terminal domain-containing protein</fullName>
    </recommendedName>
</protein>
<dbReference type="InterPro" id="IPR041228">
    <property type="entry name" value="Dynein_C"/>
</dbReference>
<dbReference type="AlphaFoldDB" id="A0A6H5I6Y6"/>
<feature type="region of interest" description="Disordered" evidence="1">
    <location>
        <begin position="299"/>
        <end position="329"/>
    </location>
</feature>
<dbReference type="GO" id="GO:0030286">
    <property type="term" value="C:dynein complex"/>
    <property type="evidence" value="ECO:0007669"/>
    <property type="project" value="InterPro"/>
</dbReference>
<evidence type="ECO:0000313" key="4">
    <source>
        <dbReference type="Proteomes" id="UP000479190"/>
    </source>
</evidence>
<dbReference type="InterPro" id="IPR043160">
    <property type="entry name" value="Dynein_C_barrel"/>
</dbReference>